<name>N6VRP8_9EURY</name>
<organism evidence="9 10">
    <name type="scientific">Methanocaldococcus villosus KIN24-T80</name>
    <dbReference type="NCBI Taxonomy" id="1069083"/>
    <lineage>
        <taxon>Archaea</taxon>
        <taxon>Methanobacteriati</taxon>
        <taxon>Methanobacteriota</taxon>
        <taxon>Methanomada group</taxon>
        <taxon>Methanococci</taxon>
        <taxon>Methanococcales</taxon>
        <taxon>Methanocaldococcaceae</taxon>
        <taxon>Methanocaldococcus</taxon>
    </lineage>
</organism>
<feature type="transmembrane region" description="Helical" evidence="8">
    <location>
        <begin position="156"/>
        <end position="177"/>
    </location>
</feature>
<dbReference type="PATRIC" id="fig|1069083.5.peg.394"/>
<feature type="transmembrane region" description="Helical" evidence="8">
    <location>
        <begin position="189"/>
        <end position="209"/>
    </location>
</feature>
<feature type="transmembrane region" description="Helical" evidence="8">
    <location>
        <begin position="122"/>
        <end position="144"/>
    </location>
</feature>
<evidence type="ECO:0000256" key="7">
    <source>
        <dbReference type="ARBA" id="ARBA00023136"/>
    </source>
</evidence>
<comment type="caution">
    <text evidence="9">The sequence shown here is derived from an EMBL/GenBank/DDBJ whole genome shotgun (WGS) entry which is preliminary data.</text>
</comment>
<evidence type="ECO:0000256" key="1">
    <source>
        <dbReference type="ARBA" id="ARBA00004651"/>
    </source>
</evidence>
<evidence type="ECO:0000256" key="3">
    <source>
        <dbReference type="ARBA" id="ARBA00022448"/>
    </source>
</evidence>
<keyword evidence="7 8" id="KW-0472">Membrane</keyword>
<keyword evidence="4" id="KW-1003">Cell membrane</keyword>
<evidence type="ECO:0000256" key="6">
    <source>
        <dbReference type="ARBA" id="ARBA00022989"/>
    </source>
</evidence>
<feature type="transmembrane region" description="Helical" evidence="8">
    <location>
        <begin position="6"/>
        <end position="23"/>
    </location>
</feature>
<dbReference type="EMBL" id="APMM01000013">
    <property type="protein sequence ID" value="ENN96545.1"/>
    <property type="molecule type" value="Genomic_DNA"/>
</dbReference>
<dbReference type="AlphaFoldDB" id="N6VRP8"/>
<feature type="transmembrane region" description="Helical" evidence="8">
    <location>
        <begin position="94"/>
        <end position="116"/>
    </location>
</feature>
<comment type="similarity">
    <text evidence="2">Belongs to the auxin efflux carrier (TC 2.A.69) family.</text>
</comment>
<keyword evidence="10" id="KW-1185">Reference proteome</keyword>
<dbReference type="Gene3D" id="1.20.1530.20">
    <property type="match status" value="1"/>
</dbReference>
<reference evidence="9 10" key="1">
    <citation type="journal article" date="2013" name="Genome Announc.">
        <title>Draft Genome Sequence of a Highly Flagellated, Fast-Swimming Archaeon, Methanocaldococcus villosus Strain KIN24-T80 (DSM 22612).</title>
        <authorList>
            <person name="Thennarasu S."/>
            <person name="Polireddy D."/>
            <person name="Antony A."/>
            <person name="Yada M.R."/>
            <person name="Algarawi S."/>
            <person name="Sivakumar N."/>
        </authorList>
    </citation>
    <scope>NUCLEOTIDE SEQUENCE [LARGE SCALE GENOMIC DNA]</scope>
    <source>
        <strain evidence="9 10">KIN24-T80</strain>
    </source>
</reference>
<dbReference type="GO" id="GO:0005886">
    <property type="term" value="C:plasma membrane"/>
    <property type="evidence" value="ECO:0007669"/>
    <property type="project" value="UniProtKB-SubCell"/>
</dbReference>
<dbReference type="Pfam" id="PF03547">
    <property type="entry name" value="Mem_trans"/>
    <property type="match status" value="2"/>
</dbReference>
<comment type="subcellular location">
    <subcellularLocation>
        <location evidence="1">Cell membrane</location>
        <topology evidence="1">Multi-pass membrane protein</topology>
    </subcellularLocation>
</comment>
<sequence length="301" mass="33403">METVLIIISLVLIGYILKFFNILKESDRRILNNIVIYIAMPSTIFLSILKNLSKSEVIIFLKLPIALFFSFLMCGIISYFLGKFLNLDNKKLGSLILISMLGNTGFLGYPVVLNLFGDEGLVRAIFCDLGSVFITMLVGSYVGVKFGKGGRNVIREVLTFPPLITAIFSIILVLFNFKLTYLPNFLLKTINYLSSTTVPLIMLSLGISLSPNAMRFGIFFGILASIFRFLIAPAFSLSISELLNIKGLERDVLLVESSMPSAMMSLVLGSLYDLDVKIISSAIFITTVLSLFIIALWELIL</sequence>
<dbReference type="STRING" id="1069083.GCA_000371805_00247"/>
<gene>
    <name evidence="9" type="ORF">J422_02010</name>
</gene>
<feature type="transmembrane region" description="Helical" evidence="8">
    <location>
        <begin position="61"/>
        <end position="82"/>
    </location>
</feature>
<proteinExistence type="inferred from homology"/>
<feature type="transmembrane region" description="Helical" evidence="8">
    <location>
        <begin position="30"/>
        <end position="49"/>
    </location>
</feature>
<dbReference type="InterPro" id="IPR038770">
    <property type="entry name" value="Na+/solute_symporter_sf"/>
</dbReference>
<evidence type="ECO:0000256" key="8">
    <source>
        <dbReference type="SAM" id="Phobius"/>
    </source>
</evidence>
<evidence type="ECO:0000256" key="2">
    <source>
        <dbReference type="ARBA" id="ARBA00010145"/>
    </source>
</evidence>
<feature type="transmembrane region" description="Helical" evidence="8">
    <location>
        <begin position="278"/>
        <end position="300"/>
    </location>
</feature>
<evidence type="ECO:0000313" key="10">
    <source>
        <dbReference type="Proteomes" id="UP000053695"/>
    </source>
</evidence>
<dbReference type="OrthoDB" id="147743at2157"/>
<dbReference type="PANTHER" id="PTHR36838:SF3">
    <property type="entry name" value="TRANSPORTER AUXIN EFFLUX CARRIER EC FAMILY"/>
    <property type="match status" value="1"/>
</dbReference>
<keyword evidence="3" id="KW-0813">Transport</keyword>
<evidence type="ECO:0000313" key="9">
    <source>
        <dbReference type="EMBL" id="ENN96545.1"/>
    </source>
</evidence>
<dbReference type="RefSeq" id="WP_004590177.1">
    <property type="nucleotide sequence ID" value="NZ_APMM01000013.1"/>
</dbReference>
<keyword evidence="6 8" id="KW-1133">Transmembrane helix</keyword>
<dbReference type="Proteomes" id="UP000053695">
    <property type="component" value="Unassembled WGS sequence"/>
</dbReference>
<accession>N6VRP8</accession>
<dbReference type="GO" id="GO:0055085">
    <property type="term" value="P:transmembrane transport"/>
    <property type="evidence" value="ECO:0007669"/>
    <property type="project" value="InterPro"/>
</dbReference>
<keyword evidence="5 8" id="KW-0812">Transmembrane</keyword>
<protein>
    <submittedName>
        <fullName evidence="9">Auxin efflux carrier</fullName>
    </submittedName>
</protein>
<dbReference type="PANTHER" id="PTHR36838">
    <property type="entry name" value="AUXIN EFFLUX CARRIER FAMILY PROTEIN"/>
    <property type="match status" value="1"/>
</dbReference>
<feature type="transmembrane region" description="Helical" evidence="8">
    <location>
        <begin position="216"/>
        <end position="240"/>
    </location>
</feature>
<dbReference type="InterPro" id="IPR004776">
    <property type="entry name" value="Mem_transp_PIN-like"/>
</dbReference>
<evidence type="ECO:0000256" key="5">
    <source>
        <dbReference type="ARBA" id="ARBA00022692"/>
    </source>
</evidence>
<evidence type="ECO:0000256" key="4">
    <source>
        <dbReference type="ARBA" id="ARBA00022475"/>
    </source>
</evidence>